<keyword evidence="3" id="KW-1185">Reference proteome</keyword>
<accession>A0A8R1IAS6</accession>
<protein>
    <submittedName>
        <fullName evidence="2">Uncharacterized protein</fullName>
    </submittedName>
</protein>
<reference evidence="3" key="1">
    <citation type="submission" date="2010-08" db="EMBL/GenBank/DDBJ databases">
        <authorList>
            <consortium name="Caenorhabditis japonica Sequencing Consortium"/>
            <person name="Wilson R.K."/>
        </authorList>
    </citation>
    <scope>NUCLEOTIDE SEQUENCE [LARGE SCALE GENOMIC DNA]</scope>
    <source>
        <strain evidence="3">DF5081</strain>
    </source>
</reference>
<reference evidence="2" key="2">
    <citation type="submission" date="2022-06" db="UniProtKB">
        <authorList>
            <consortium name="EnsemblMetazoa"/>
        </authorList>
    </citation>
    <scope>IDENTIFICATION</scope>
    <source>
        <strain evidence="2">DF5081</strain>
    </source>
</reference>
<dbReference type="AlphaFoldDB" id="A0A8R1IAS6"/>
<sequence>MDFNDERGAKPKFKIPTTLCRSRMSRSKKKFDASFHGETEKMDFLYDPTTSTHDKPHVTDSEVQEEPEYSESEHEEQCEQEELEQYQFSDEESCDKTARQDGINFMASIFLYNHVSVSLGKDVFSMFRVLRRFPSIQHVFDHLTETIHHDGSPTLSSAAPFERLNQTLGRSTNSYTTRTVLDMAKRFTSIQNCIVQCTLSVAKHDSPVSFPRTLNAVASFSPEVDFRYSSDDFSLSKDEKDALKAIPNVKLFKTSAFVGVKKYSIRRVSEDRLAQTCYVCYEGSDRIEFGSVERIFEDESNKTFALIQHFETLDPFAYLANWPDNDNNFTWMCDSLNSFFRQIVDTNFSVIDISRLKGYCSVLEFDSQSYVSRF</sequence>
<evidence type="ECO:0000313" key="2">
    <source>
        <dbReference type="EnsemblMetazoa" id="CJA27170c.1"/>
    </source>
</evidence>
<name>A0A8R1IAS6_CAEJA</name>
<dbReference type="EnsemblMetazoa" id="CJA27170c.1">
    <property type="protein sequence ID" value="CJA27170c.1"/>
    <property type="gene ID" value="WBGene00182742"/>
</dbReference>
<evidence type="ECO:0000256" key="1">
    <source>
        <dbReference type="SAM" id="MobiDB-lite"/>
    </source>
</evidence>
<feature type="region of interest" description="Disordered" evidence="1">
    <location>
        <begin position="45"/>
        <end position="76"/>
    </location>
</feature>
<evidence type="ECO:0000313" key="3">
    <source>
        <dbReference type="Proteomes" id="UP000005237"/>
    </source>
</evidence>
<dbReference type="Proteomes" id="UP000005237">
    <property type="component" value="Unassembled WGS sequence"/>
</dbReference>
<organism evidence="2 3">
    <name type="scientific">Caenorhabditis japonica</name>
    <dbReference type="NCBI Taxonomy" id="281687"/>
    <lineage>
        <taxon>Eukaryota</taxon>
        <taxon>Metazoa</taxon>
        <taxon>Ecdysozoa</taxon>
        <taxon>Nematoda</taxon>
        <taxon>Chromadorea</taxon>
        <taxon>Rhabditida</taxon>
        <taxon>Rhabditina</taxon>
        <taxon>Rhabditomorpha</taxon>
        <taxon>Rhabditoidea</taxon>
        <taxon>Rhabditidae</taxon>
        <taxon>Peloderinae</taxon>
        <taxon>Caenorhabditis</taxon>
    </lineage>
</organism>
<proteinExistence type="predicted"/>